<name>A0A1V8SKF8_9PEZI</name>
<gene>
    <name evidence="1" type="ORF">B0A48_14711</name>
</gene>
<dbReference type="AlphaFoldDB" id="A0A1V8SKF8"/>
<evidence type="ECO:0000313" key="1">
    <source>
        <dbReference type="EMBL" id="OQN99569.1"/>
    </source>
</evidence>
<evidence type="ECO:0000313" key="2">
    <source>
        <dbReference type="Proteomes" id="UP000192596"/>
    </source>
</evidence>
<dbReference type="InParanoid" id="A0A1V8SKF8"/>
<accession>A0A1V8SKF8</accession>
<proteinExistence type="predicted"/>
<organism evidence="1 2">
    <name type="scientific">Cryoendolithus antarcticus</name>
    <dbReference type="NCBI Taxonomy" id="1507870"/>
    <lineage>
        <taxon>Eukaryota</taxon>
        <taxon>Fungi</taxon>
        <taxon>Dikarya</taxon>
        <taxon>Ascomycota</taxon>
        <taxon>Pezizomycotina</taxon>
        <taxon>Dothideomycetes</taxon>
        <taxon>Dothideomycetidae</taxon>
        <taxon>Cladosporiales</taxon>
        <taxon>Cladosporiaceae</taxon>
        <taxon>Cryoendolithus</taxon>
    </lineage>
</organism>
<dbReference type="Proteomes" id="UP000192596">
    <property type="component" value="Unassembled WGS sequence"/>
</dbReference>
<sequence length="94" mass="10707">MPLELRSQPELDQLEYIVWPIEKLEQDAIAKLDRQIRDVIGPDVKVVKEMLLQGIVLLAWLLIGTTKKDLLALEKLSGVQMVEQNVEDEDIAVD</sequence>
<reference evidence="2" key="1">
    <citation type="submission" date="2017-03" db="EMBL/GenBank/DDBJ databases">
        <title>Genomes of endolithic fungi from Antarctica.</title>
        <authorList>
            <person name="Coleine C."/>
            <person name="Masonjones S."/>
            <person name="Stajich J.E."/>
        </authorList>
    </citation>
    <scope>NUCLEOTIDE SEQUENCE [LARGE SCALE GENOMIC DNA]</scope>
    <source>
        <strain evidence="2">CCFEE 5527</strain>
    </source>
</reference>
<keyword evidence="2" id="KW-1185">Reference proteome</keyword>
<protein>
    <submittedName>
        <fullName evidence="1">Uncharacterized protein</fullName>
    </submittedName>
</protein>
<comment type="caution">
    <text evidence="1">The sequence shown here is derived from an EMBL/GenBank/DDBJ whole genome shotgun (WGS) entry which is preliminary data.</text>
</comment>
<dbReference type="EMBL" id="NAJO01000039">
    <property type="protein sequence ID" value="OQN99569.1"/>
    <property type="molecule type" value="Genomic_DNA"/>
</dbReference>